<evidence type="ECO:0000313" key="4">
    <source>
        <dbReference type="Proteomes" id="UP000275846"/>
    </source>
</evidence>
<protein>
    <submittedName>
        <fullName evidence="5">IPPc domain-containing protein</fullName>
    </submittedName>
</protein>
<sequence>MFQSLEGYSLQEVIRSEDWYDALKTVLAPLDFVLIKVRNCWAIWIYAFVQRDLLPATNNIESELTAFGYAGIMGNKGACSIRMEVCGVNMACVSAHFTAHCENFGDRLNDYMDIIKRQNFRDPDVNVILDHDYVFWMGDLNFRSEGIDKDGAERLIKVKRFDSLLEYDQLLRAMKEDLIFQDFLEGPIRFPPTFKFDKGTNIYDTSKKNRVPSYTDRILYMAHNDFALDHNVQLNSMGRRTPQKKRKHPVRGGPTEQDPTTLSQSLLAEHPDLRLLVYDWLPQYLSSDHKPVYARFEALVPNSWFALPIRFLPSLKDVQPRNRDLDFLYTLMDPPPLSSMDYTGKTIRNIDSSSLLCKYRPSRKHRHQRMRSKRRSLSANNLRTVATEPTNVAQANAISGTVDTILKTVCGPSALLEVPGPIGSITSLCDLSLYPPAAFEVHSWDRIGIFPSNFYDFTKDDLSTVYASTSSLSSAELVSYMEMVSSTPANSGTHKIPAVLFNSPLMKGKIEAAVLTGCPTSKAQLIYFSKRKNCPQGYSSLIQVNLHPFCMYEEMLANFTKHATTTVPSAAAFDRRCCKSNCHPPLKMAPLLAASLRVSGTDDLTRTSALRSPMITELLPDQAPISLANRLSGGILDSTTTTTPTTEDKFIDTLPPTGTDIVLPPPHPAPITATNTTCPTPATSEYLSPATSKPPPPPVPTMGSRY</sequence>
<reference evidence="5" key="1">
    <citation type="submission" date="2016-06" db="UniProtKB">
        <authorList>
            <consortium name="WormBaseParasite"/>
        </authorList>
    </citation>
    <scope>IDENTIFICATION</scope>
</reference>
<dbReference type="SUPFAM" id="SSF56219">
    <property type="entry name" value="DNase I-like"/>
    <property type="match status" value="1"/>
</dbReference>
<dbReference type="InterPro" id="IPR046985">
    <property type="entry name" value="IP5"/>
</dbReference>
<feature type="compositionally biased region" description="Basic residues" evidence="1">
    <location>
        <begin position="241"/>
        <end position="250"/>
    </location>
</feature>
<dbReference type="GO" id="GO:0004439">
    <property type="term" value="F:phosphatidylinositol-4,5-bisphosphate 5-phosphatase activity"/>
    <property type="evidence" value="ECO:0007669"/>
    <property type="project" value="TreeGrafter"/>
</dbReference>
<dbReference type="AlphaFoldDB" id="A0A183SUE8"/>
<dbReference type="GO" id="GO:0046856">
    <property type="term" value="P:phosphatidylinositol dephosphorylation"/>
    <property type="evidence" value="ECO:0007669"/>
    <property type="project" value="InterPro"/>
</dbReference>
<feature type="region of interest" description="Disordered" evidence="1">
    <location>
        <begin position="237"/>
        <end position="262"/>
    </location>
</feature>
<dbReference type="STRING" id="70667.A0A183SUE8"/>
<evidence type="ECO:0000313" key="5">
    <source>
        <dbReference type="WBParaSite" id="SSLN_0000814501-mRNA-1"/>
    </source>
</evidence>
<dbReference type="WBParaSite" id="SSLN_0000814501-mRNA-1">
    <property type="protein sequence ID" value="SSLN_0000814501-mRNA-1"/>
    <property type="gene ID" value="SSLN_0000814501"/>
</dbReference>
<organism evidence="5">
    <name type="scientific">Schistocephalus solidus</name>
    <name type="common">Tapeworm</name>
    <dbReference type="NCBI Taxonomy" id="70667"/>
    <lineage>
        <taxon>Eukaryota</taxon>
        <taxon>Metazoa</taxon>
        <taxon>Spiralia</taxon>
        <taxon>Lophotrochozoa</taxon>
        <taxon>Platyhelminthes</taxon>
        <taxon>Cestoda</taxon>
        <taxon>Eucestoda</taxon>
        <taxon>Diphyllobothriidea</taxon>
        <taxon>Diphyllobothriidae</taxon>
        <taxon>Schistocephalus</taxon>
    </lineage>
</organism>
<keyword evidence="4" id="KW-1185">Reference proteome</keyword>
<reference evidence="3 4" key="2">
    <citation type="submission" date="2018-11" db="EMBL/GenBank/DDBJ databases">
        <authorList>
            <consortium name="Pathogen Informatics"/>
        </authorList>
    </citation>
    <scope>NUCLEOTIDE SEQUENCE [LARGE SCALE GENOMIC DNA]</scope>
    <source>
        <strain evidence="3 4">NST_G2</strain>
    </source>
</reference>
<name>A0A183SUE8_SCHSO</name>
<dbReference type="Pfam" id="PF22669">
    <property type="entry name" value="Exo_endo_phos2"/>
    <property type="match status" value="1"/>
</dbReference>
<dbReference type="EMBL" id="UYSU01034342">
    <property type="protein sequence ID" value="VDL94231.1"/>
    <property type="molecule type" value="Genomic_DNA"/>
</dbReference>
<feature type="compositionally biased region" description="Low complexity" evidence="1">
    <location>
        <begin position="670"/>
        <end position="683"/>
    </location>
</feature>
<evidence type="ECO:0000313" key="3">
    <source>
        <dbReference type="EMBL" id="VDL94231.1"/>
    </source>
</evidence>
<evidence type="ECO:0000259" key="2">
    <source>
        <dbReference type="SMART" id="SM00128"/>
    </source>
</evidence>
<dbReference type="Gene3D" id="3.60.10.10">
    <property type="entry name" value="Endonuclease/exonuclease/phosphatase"/>
    <property type="match status" value="1"/>
</dbReference>
<evidence type="ECO:0000256" key="1">
    <source>
        <dbReference type="SAM" id="MobiDB-lite"/>
    </source>
</evidence>
<dbReference type="SMART" id="SM00128">
    <property type="entry name" value="IPPc"/>
    <property type="match status" value="1"/>
</dbReference>
<dbReference type="OrthoDB" id="62798at2759"/>
<feature type="domain" description="Inositol polyphosphate-related phosphatase" evidence="2">
    <location>
        <begin position="3"/>
        <end position="304"/>
    </location>
</feature>
<dbReference type="InterPro" id="IPR000300">
    <property type="entry name" value="IPPc"/>
</dbReference>
<dbReference type="PANTHER" id="PTHR11200">
    <property type="entry name" value="INOSITOL 5-PHOSPHATASE"/>
    <property type="match status" value="1"/>
</dbReference>
<feature type="region of interest" description="Disordered" evidence="1">
    <location>
        <begin position="667"/>
        <end position="706"/>
    </location>
</feature>
<dbReference type="InterPro" id="IPR036691">
    <property type="entry name" value="Endo/exonu/phosph_ase_sf"/>
</dbReference>
<dbReference type="Proteomes" id="UP000275846">
    <property type="component" value="Unassembled WGS sequence"/>
</dbReference>
<accession>A0A183SUE8</accession>
<gene>
    <name evidence="3" type="ORF">SSLN_LOCUS7846</name>
</gene>
<proteinExistence type="predicted"/>